<name>A0A1M5QTA3_9FIRM</name>
<dbReference type="PANTHER" id="PTHR42937">
    <property type="match status" value="1"/>
</dbReference>
<evidence type="ECO:0000259" key="3">
    <source>
        <dbReference type="Pfam" id="PF00291"/>
    </source>
</evidence>
<evidence type="ECO:0000313" key="4">
    <source>
        <dbReference type="EMBL" id="SHH17131.1"/>
    </source>
</evidence>
<dbReference type="SUPFAM" id="SSF53686">
    <property type="entry name" value="Tryptophan synthase beta subunit-like PLP-dependent enzymes"/>
    <property type="match status" value="1"/>
</dbReference>
<dbReference type="NCBIfam" id="TIGR01747">
    <property type="entry name" value="diampropi_NH3ly"/>
    <property type="match status" value="1"/>
</dbReference>
<evidence type="ECO:0000256" key="1">
    <source>
        <dbReference type="ARBA" id="ARBA00001933"/>
    </source>
</evidence>
<proteinExistence type="predicted"/>
<dbReference type="InterPro" id="IPR019871">
    <property type="entry name" value="DiNH2propionate_NH3-lyase_sub"/>
</dbReference>
<evidence type="ECO:0000313" key="5">
    <source>
        <dbReference type="Proteomes" id="UP000184032"/>
    </source>
</evidence>
<feature type="domain" description="Tryptophan synthase beta chain-like PALP" evidence="3">
    <location>
        <begin position="38"/>
        <end position="357"/>
    </location>
</feature>
<dbReference type="EMBL" id="FQXI01000003">
    <property type="protein sequence ID" value="SHH17131.1"/>
    <property type="molecule type" value="Genomic_DNA"/>
</dbReference>
<reference evidence="4 5" key="1">
    <citation type="submission" date="2016-11" db="EMBL/GenBank/DDBJ databases">
        <authorList>
            <person name="Jaros S."/>
            <person name="Januszkiewicz K."/>
            <person name="Wedrychowicz H."/>
        </authorList>
    </citation>
    <scope>NUCLEOTIDE SEQUENCE [LARGE SCALE GENOMIC DNA]</scope>
    <source>
        <strain evidence="4 5">DSM 21120</strain>
    </source>
</reference>
<sequence length="400" mass="44174">MGKMNITSLGNKIKNEDISFLNRDVAEKVKGFHSSFPQYSQTPLVELKNLSEHLGINNMFIKDESYRFDLNAFKVLGASFAVGNFIANKLDIDIAKLPYSVMTSDEVKAKLGDLTFVTATDGNHGRGLAWTANQLGQKSKVFMPKGTAIERVENIRKENSDVDVYDANYDECVRMANDYANTHGGIMVQDTSWDGYEDIPRWIMQGYMTMANEAYEQLNSSGQRPTHIFLQAGVGSLASAVTGFFANVYSDNIPTIVIVEPEKANCLYQTAKADDGKIHNVDGDLDTIMAGLACGEPVTIGWPILNSYASYFLSVDEIYASHGMRLLGNPKKDDKRVISGESGAVTSGVVSKLMTDSELADIKNEIGLDENSVVLVFSTEGDTDKKMYRDIVWDGRYPSY</sequence>
<comment type="cofactor">
    <cofactor evidence="1">
        <name>pyridoxal 5'-phosphate</name>
        <dbReference type="ChEBI" id="CHEBI:597326"/>
    </cofactor>
</comment>
<evidence type="ECO:0000256" key="2">
    <source>
        <dbReference type="ARBA" id="ARBA00022898"/>
    </source>
</evidence>
<dbReference type="Gene3D" id="3.40.50.1100">
    <property type="match status" value="3"/>
</dbReference>
<dbReference type="InterPro" id="IPR036052">
    <property type="entry name" value="TrpB-like_PALP_sf"/>
</dbReference>
<organism evidence="4 5">
    <name type="scientific">Anaerosphaera aminiphila DSM 21120</name>
    <dbReference type="NCBI Taxonomy" id="1120995"/>
    <lineage>
        <taxon>Bacteria</taxon>
        <taxon>Bacillati</taxon>
        <taxon>Bacillota</taxon>
        <taxon>Tissierellia</taxon>
        <taxon>Tissierellales</taxon>
        <taxon>Peptoniphilaceae</taxon>
        <taxon>Anaerosphaera</taxon>
    </lineage>
</organism>
<dbReference type="PANTHER" id="PTHR42937:SF1">
    <property type="entry name" value="DIAMINOPROPIONATE AMMONIA-LYASE"/>
    <property type="match status" value="1"/>
</dbReference>
<dbReference type="GO" id="GO:0030170">
    <property type="term" value="F:pyridoxal phosphate binding"/>
    <property type="evidence" value="ECO:0007669"/>
    <property type="project" value="InterPro"/>
</dbReference>
<dbReference type="InterPro" id="IPR010081">
    <property type="entry name" value="DiNH2opropionate_NH3_lyase"/>
</dbReference>
<protein>
    <submittedName>
        <fullName evidence="4">Diaminopropionate ammonia-lyase</fullName>
    </submittedName>
</protein>
<dbReference type="CDD" id="cd00640">
    <property type="entry name" value="Trp-synth-beta_II"/>
    <property type="match status" value="1"/>
</dbReference>
<dbReference type="AlphaFoldDB" id="A0A1M5QTA3"/>
<keyword evidence="4" id="KW-0456">Lyase</keyword>
<dbReference type="InterPro" id="IPR001926">
    <property type="entry name" value="TrpB-like_PALP"/>
</dbReference>
<dbReference type="NCBIfam" id="TIGR03528">
    <property type="entry name" value="2_3_DAP_am_ly"/>
    <property type="match status" value="1"/>
</dbReference>
<dbReference type="Pfam" id="PF00291">
    <property type="entry name" value="PALP"/>
    <property type="match status" value="1"/>
</dbReference>
<dbReference type="NCBIfam" id="NF006058">
    <property type="entry name" value="PRK08206.1"/>
    <property type="match status" value="1"/>
</dbReference>
<gene>
    <name evidence="4" type="ORF">SAMN02745245_00727</name>
</gene>
<keyword evidence="5" id="KW-1185">Reference proteome</keyword>
<keyword evidence="2" id="KW-0663">Pyridoxal phosphate</keyword>
<dbReference type="Proteomes" id="UP000184032">
    <property type="component" value="Unassembled WGS sequence"/>
</dbReference>
<dbReference type="GO" id="GO:0008838">
    <property type="term" value="F:diaminopropionate ammonia-lyase activity"/>
    <property type="evidence" value="ECO:0007669"/>
    <property type="project" value="InterPro"/>
</dbReference>
<dbReference type="GO" id="GO:1901605">
    <property type="term" value="P:alpha-amino acid metabolic process"/>
    <property type="evidence" value="ECO:0007669"/>
    <property type="project" value="UniProtKB-ARBA"/>
</dbReference>
<dbReference type="STRING" id="1120995.SAMN02745245_00727"/>
<accession>A0A1M5QTA3</accession>